<name>A0AAD4ZCY9_PRUDU</name>
<dbReference type="Proteomes" id="UP001054821">
    <property type="component" value="Chromosome 2"/>
</dbReference>
<evidence type="ECO:0000313" key="3">
    <source>
        <dbReference type="Proteomes" id="UP001054821"/>
    </source>
</evidence>
<reference evidence="2 3" key="1">
    <citation type="journal article" date="2022" name="G3 (Bethesda)">
        <title>Whole-genome sequence and methylome profiling of the almond [Prunus dulcis (Mill.) D.A. Webb] cultivar 'Nonpareil'.</title>
        <authorList>
            <person name="D'Amico-Willman K.M."/>
            <person name="Ouma W.Z."/>
            <person name="Meulia T."/>
            <person name="Sideli G.M."/>
            <person name="Gradziel T.M."/>
            <person name="Fresnedo-Ramirez J."/>
        </authorList>
    </citation>
    <scope>NUCLEOTIDE SEQUENCE [LARGE SCALE GENOMIC DNA]</scope>
    <source>
        <strain evidence="2">Clone GOH B32 T37-40</strain>
    </source>
</reference>
<evidence type="ECO:0000256" key="1">
    <source>
        <dbReference type="SAM" id="MobiDB-lite"/>
    </source>
</evidence>
<feature type="region of interest" description="Disordered" evidence="1">
    <location>
        <begin position="22"/>
        <end position="45"/>
    </location>
</feature>
<accession>A0AAD4ZCY9</accession>
<sequence length="106" mass="12356">MHVHVQYEYCLRPKLEVNLGGRSVESSAGREGCRPSARRDPGEENEEEAIIKLRAPVWYLPKALRCLSQQVWDAWQLIHWRKVSLIVKKIRSLVPKVSQKCTTFDR</sequence>
<evidence type="ECO:0000313" key="2">
    <source>
        <dbReference type="EMBL" id="KAI5342202.1"/>
    </source>
</evidence>
<proteinExistence type="predicted"/>
<comment type="caution">
    <text evidence="2">The sequence shown here is derived from an EMBL/GenBank/DDBJ whole genome shotgun (WGS) entry which is preliminary data.</text>
</comment>
<protein>
    <submittedName>
        <fullName evidence="2">Uncharacterized protein</fullName>
    </submittedName>
</protein>
<gene>
    <name evidence="2" type="ORF">L3X38_010077</name>
</gene>
<dbReference type="AlphaFoldDB" id="A0AAD4ZCY9"/>
<dbReference type="EMBL" id="JAJFAZ020000002">
    <property type="protein sequence ID" value="KAI5342202.1"/>
    <property type="molecule type" value="Genomic_DNA"/>
</dbReference>
<feature type="compositionally biased region" description="Basic and acidic residues" evidence="1">
    <location>
        <begin position="31"/>
        <end position="42"/>
    </location>
</feature>
<keyword evidence="3" id="KW-1185">Reference proteome</keyword>
<organism evidence="2 3">
    <name type="scientific">Prunus dulcis</name>
    <name type="common">Almond</name>
    <name type="synonym">Amygdalus dulcis</name>
    <dbReference type="NCBI Taxonomy" id="3755"/>
    <lineage>
        <taxon>Eukaryota</taxon>
        <taxon>Viridiplantae</taxon>
        <taxon>Streptophyta</taxon>
        <taxon>Embryophyta</taxon>
        <taxon>Tracheophyta</taxon>
        <taxon>Spermatophyta</taxon>
        <taxon>Magnoliopsida</taxon>
        <taxon>eudicotyledons</taxon>
        <taxon>Gunneridae</taxon>
        <taxon>Pentapetalae</taxon>
        <taxon>rosids</taxon>
        <taxon>fabids</taxon>
        <taxon>Rosales</taxon>
        <taxon>Rosaceae</taxon>
        <taxon>Amygdaloideae</taxon>
        <taxon>Amygdaleae</taxon>
        <taxon>Prunus</taxon>
    </lineage>
</organism>